<accession>A0A975GA75</accession>
<proteinExistence type="predicted"/>
<organism evidence="1 2">
    <name type="scientific">Aceticella autotrophica</name>
    <dbReference type="NCBI Taxonomy" id="2755338"/>
    <lineage>
        <taxon>Bacteria</taxon>
        <taxon>Bacillati</taxon>
        <taxon>Bacillota</taxon>
        <taxon>Clostridia</taxon>
        <taxon>Thermoanaerobacterales</taxon>
        <taxon>Thermoanaerobacteraceae</taxon>
        <taxon>Aceticella</taxon>
    </lineage>
</organism>
<sequence>MGELSRFDDIKIKMYPFDTQKHKEPHFHVILSNGKKASVAISDGRILEGVLNKRQKDLIMAWMLIHKEEIWDRWNKAVAGEYIEKIKPKQI</sequence>
<keyword evidence="2" id="KW-1185">Reference proteome</keyword>
<protein>
    <submittedName>
        <fullName evidence="1">DUF4160 domain-containing protein</fullName>
    </submittedName>
</protein>
<dbReference type="EMBL" id="CP060096">
    <property type="protein sequence ID" value="QSZ26995.1"/>
    <property type="molecule type" value="Genomic_DNA"/>
</dbReference>
<gene>
    <name evidence="1" type="ORF">ACETAC_09010</name>
</gene>
<name>A0A975GA75_9THEO</name>
<dbReference type="AlphaFoldDB" id="A0A975GA75"/>
<evidence type="ECO:0000313" key="2">
    <source>
        <dbReference type="Proteomes" id="UP000671913"/>
    </source>
</evidence>
<dbReference type="InterPro" id="IPR025427">
    <property type="entry name" value="DUF4160"/>
</dbReference>
<dbReference type="KEGG" id="aaut:ACETAC_09010"/>
<evidence type="ECO:0000313" key="1">
    <source>
        <dbReference type="EMBL" id="QSZ26995.1"/>
    </source>
</evidence>
<dbReference type="RefSeq" id="WP_284679687.1">
    <property type="nucleotide sequence ID" value="NZ_CP060096.1"/>
</dbReference>
<dbReference type="Proteomes" id="UP000671913">
    <property type="component" value="Chromosome"/>
</dbReference>
<dbReference type="Pfam" id="PF13711">
    <property type="entry name" value="DUF4160"/>
    <property type="match status" value="1"/>
</dbReference>
<reference evidence="1" key="1">
    <citation type="submission" date="2020-08" db="EMBL/GenBank/DDBJ databases">
        <title>Genomic insights into the carbon and energy metabolism of the first obligate autotrophic acetogenic bacterium Aceticella autotrophica gen. nov., sp. nov.</title>
        <authorList>
            <person name="Toshchakov S.V."/>
            <person name="Elcheninov A.G."/>
            <person name="Kublanov I.V."/>
            <person name="Frolov E.N."/>
            <person name="Lebedinsky A.V."/>
        </authorList>
    </citation>
    <scope>NUCLEOTIDE SEQUENCE</scope>
    <source>
        <strain evidence="1">3443-3Ac</strain>
    </source>
</reference>